<dbReference type="OrthoDB" id="252265at2759"/>
<feature type="region of interest" description="Disordered" evidence="2">
    <location>
        <begin position="2548"/>
        <end position="2575"/>
    </location>
</feature>
<dbReference type="GeneID" id="23858526"/>
<accession>C9ZJ35</accession>
<evidence type="ECO:0000256" key="2">
    <source>
        <dbReference type="SAM" id="MobiDB-lite"/>
    </source>
</evidence>
<feature type="compositionally biased region" description="Basic and acidic residues" evidence="2">
    <location>
        <begin position="1130"/>
        <end position="1158"/>
    </location>
</feature>
<feature type="region of interest" description="Disordered" evidence="2">
    <location>
        <begin position="2926"/>
        <end position="2974"/>
    </location>
</feature>
<evidence type="ECO:0008006" key="5">
    <source>
        <dbReference type="Google" id="ProtNLM"/>
    </source>
</evidence>
<feature type="coiled-coil region" evidence="1">
    <location>
        <begin position="1075"/>
        <end position="1114"/>
    </location>
</feature>
<feature type="compositionally biased region" description="Polar residues" evidence="2">
    <location>
        <begin position="2550"/>
        <end position="2575"/>
    </location>
</feature>
<keyword evidence="1" id="KW-0175">Coiled coil</keyword>
<protein>
    <recommendedName>
        <fullName evidence="5">Abnormal spindle-like microcephaly-associated protein ASH domain-containing protein</fullName>
    </recommendedName>
</protein>
<feature type="region of interest" description="Disordered" evidence="2">
    <location>
        <begin position="3262"/>
        <end position="3332"/>
    </location>
</feature>
<feature type="region of interest" description="Disordered" evidence="2">
    <location>
        <begin position="1254"/>
        <end position="1318"/>
    </location>
</feature>
<feature type="compositionally biased region" description="Basic and acidic residues" evidence="2">
    <location>
        <begin position="3319"/>
        <end position="3328"/>
    </location>
</feature>
<evidence type="ECO:0000256" key="1">
    <source>
        <dbReference type="SAM" id="Coils"/>
    </source>
</evidence>
<name>C9ZJ35_TRYB9</name>
<feature type="region of interest" description="Disordered" evidence="2">
    <location>
        <begin position="2631"/>
        <end position="2666"/>
    </location>
</feature>
<dbReference type="RefSeq" id="XP_011771699.1">
    <property type="nucleotide sequence ID" value="XM_011773397.1"/>
</dbReference>
<evidence type="ECO:0000313" key="4">
    <source>
        <dbReference type="Proteomes" id="UP000002316"/>
    </source>
</evidence>
<sequence>MLKVAPSELQFGTLAVNETPAYCRFRVQNADTHESLSVKLTAATYSSCVRFQLCDDALLVDDDDADGGVMYGSWQCSDTLGPTPKFYNAAYDSINLIELLELHPNEAREIIAIFSPDPEVFPNVVERTAPTLVSGTIQLTSTSLPRATPARSLTWSDDVGCVTSSCAPSPLLCAGDKGCSLLFSSQPTPLSRTADGTLKSKTVTSANRGFLHAAVRSETLTLPFSATVFLSAFTVSVSELQATMAPSRTHLMGFKITNISPLPLQLVIRMQTMPHKNVELTVCEEDQFEVSLIGRVLVLDGHASMNFTVIVRTAAVSELAGSGAIMKRFCHRTVLQCDNLRDARNSELISVNVNVVPEHLQKPLVSVADPYLDFGAVYRGTRVVREVSICNVSREDLTVRLLNPRPPHCEGVLTLVRGARSEASGGKDIKSVKNSTPVKITDKKKSSTAVVGPYDNIVPADELVMAAQKGSLQVGVMYVASTDSEYKGTANLKFELDFVITGYESGANSSRREQRVVVRCVATLFTSTIVAPLTNINFGDCPVGQTRRVTFHIENPSLLPTTINVQLRSKIVSIEGVPARLSETGAPETVGEFSIAPQSSLPLTLRMTPQRVNPTYCKQLTVVNVSNPAEDRLILTIEANNMQPADMELHNEFYTCESRPLCYEDGVNKTRDGASGGSSIEADERSGGGAAPLRAIASVPLFVAYRLLSRVNYPLELQLSTTGAEIGTFCLEGMPSADWEALAVELHSCCCFGGEDTASKLAPERAEEVRDGVMRALNNHAMSVSSVVLEPRGSTTLYACILRNSIGGVDAVTKEDGINIGIEHVELRRFMRLSYRVCSTRFELGGQRAKHFGEVNVGERRSTKVPITNQCNSLLLLRVTKSRSVMAGYIRVDGSDRNSIYFRIRPFATKELELTFSPGLKGSLEERIQFVNILNPGNEVVITVKATVTKAETFDVSPDSWSFGLVSVPMLQPVTSGVATNVRGSTLVAGKGNGGAGNDDSSRQVARVGARFTVSNTSSARRALRLKLDTTVSNSSVGGGNENAHCPLERFFRFEGIDVRLQLEMERGGASSGSSRKLEEKIEKLEQKLKIYRRKNKVDKVAAAVRQIEELKRALMGEVVDINTLEPDDGDTKSKDPQQQRLQDLKSPRETPEGEDEKFAASKVRLQEHGELLSMLLRDGIALSEMNAGESIILVLGITCTRTAEHIPAAQSGILTFVLYEANDTEASRTIPVDITLVRVEGEADIGTVVGGERPLAHAGKAGGGSSTDANLSGILPPTPRSPSRPGSDNPSPMQAPPETSGGAAQLTRPGPASQRDSTSFISLELGDVVGVSSFMCFPMISLNNCVVQERCDFTFYVRTTMDTSIVVLEPFRCCGPGVVTSGSYGGCMDAMVDACGAMDDREICKGSAAVSHMATARVVGEEMSALSGPCSTLRATVRTLDASFRFSRRRGALHSRQPLSINVQCTPSSSGPQRYFIPVANLQDEGNVTYLVVSLNPSPVDDGCLLKVAPSTLSMRDIVLPCDTALLDVQSFAVRSHVGRPHALLIRSTRPALVRLFEDAKCSVPLKNPVRCSFSEKLKVYVQLRPSEHSRKHASRVVTAGILIEAIVSTRGLDCGHSGDPIHGGQCGYAILAHSVVRVSARIGSGELVLRESFIDMGSVAPHCHQAQTTLTVWNPSDCFEVRARLLASMPLTGIGIPEITLPPGGKVDVPITLHIPTPGLVRESISLHNLSCKQKTLSVRLNVLRLDEAISVNVVPYEVQMQGEALLHSTAVHPGCAQDGCGVVAFPTAAVVCGEGGVFRLHNPVVSTAMHVTNNSMRSLILIARSSAPFVFGHPDTTLQLSGVPPYHEDGFVSMYLPSPPDSYPSSLAETETETEAEAEMKPLSHSYTRGRLLLDARHTQAVAWTLTSTPPFTLKQKQRLLRHELVTVEVAAYIYVGQVVEETTGFPFNDMMFSAVRPLPMAEQCVLVPKFLLNFAVSEGRAEPSVIDLGVVVVNKGHVGSSPLTSSAAEVPAKQTDVLCKNEVDGPKLRRQAEISTATAPRAERKDGNNLNHAISIRLVNSSFVLPLNLSVECEPTVRFASNRVTVPPGQTVVVEAVLVPKLIQSEGPFRLSVYFVNEQNPENDMVVCVTGQYYQKSFRLSWDGVVDGRKESLSMQPLRLEDISTATSAVLSQTKITMTAVEPNIEVGVRAVVNPELEGVIQLQALQYDASSTLQSVIFGQVPLLAMAGNTNPNSDSVAGVSVNSGGAPGNGGSNNGSGLTAGAVGTGSNTGGITPVGADSGGALPAVGVAGSAGGPLNAGCGCAADNPAAPSVPGRGVVVCSKDHQQFRLRCVLVKEDFPVLAGVFFGQRKHKHTADILRERQGLTFTKLEELKSQRSAVSQTMWLGTLHFSNEVTGGDEEVQIFSSLSAFCTFKVSSKLVLRPRCSLTSGSAVDGATAVAHVGTATVAPEAMYVYEGELVVSNLCQEHVVRLSITPLLNCGHHDGVVLQCVSCDEGSKDTAGMSADDASATGNSNNFASSDIGYGDGANLADVCTKNDSRASLPVSSSAHLPELPQTNVKSPGTASQSTVIMPISPQNTVRVRVLLCIDRARNKSSVEQGAGLALFDEAVACSFAAVRISLAPADDNDREKEQQQKQQEQLTRQPFRRADSSGVLASGNSGSVSYKAVKDNISEGEKGVAADREDTAVGNAAPPGSNPLDVTPDVKPDRPEILSSQLTRSHTVLSLSGNCTEVRDCTGVYTSSFSFSKDSVPTTDITITNHLSDGAVEYAVAVISQGPQPWLLLPVSTAVLEPGETQPLRLNILSTDAGSFVGHVSISSGITPGKLILLKLNAEVFLPTAGEGLFEILTSNGQRLSSGMEKDIFVGRLFGDKTHRARVALEIVNRSSVPLEFPVSVGKSMRMEYISAPGEEVSSAIMRNNISDTAGGRDVDPKTGPRTAKEADEEDSKQQEQRGAYNDGDRGSGNVPGASHPRCSVRLLVCHLHSVSAMRGERYFVVDPKSRLKVAFLLVCDHLQLPGGLSASGEAEVVLTCKQARDARYVFKTYFRVCRPSFSVQREQLFTQVENYTVALAVTNLNPQESLILFRTASPVLVVQVPTEQEGEDPGCALITIAGGATAFFNVRLDISRLASLYNWSKSGNNSGNGDDTANCDVDTLLQPLSEHGVLLNVRNPSEHVRVEFCFFPSTTVQGPSASSLSAAAVAAVYPVSQSIKLSRRLNCEKRLYRFVQEFSRVLSEVSEFLLPEIQEHASLEGFLLSPTVNDGTSGGTTTGRGSGFGNNWNNGDSTHGGAAGSGGSTAGAASHESVSGAGHPGRKDSLGGREEGDEDNRVSLLEDGMPSSQRSHCWRALHGLLVDLSWLVEELVYYSIMLSNSRAIEAYGVFLATSVSGHPLLRLWRQHRKKLPPALPLAIFEQFLEAIDALPC</sequence>
<gene>
    <name evidence="3" type="ORF">TbgDal_II1200</name>
</gene>
<feature type="compositionally biased region" description="Basic and acidic residues" evidence="2">
    <location>
        <begin position="2932"/>
        <end position="2957"/>
    </location>
</feature>
<dbReference type="Proteomes" id="UP000002316">
    <property type="component" value="Chromosome 2"/>
</dbReference>
<organism evidence="3 4">
    <name type="scientific">Trypanosoma brucei gambiense (strain MHOM/CI/86/DAL972)</name>
    <dbReference type="NCBI Taxonomy" id="679716"/>
    <lineage>
        <taxon>Eukaryota</taxon>
        <taxon>Discoba</taxon>
        <taxon>Euglenozoa</taxon>
        <taxon>Kinetoplastea</taxon>
        <taxon>Metakinetoplastina</taxon>
        <taxon>Trypanosomatida</taxon>
        <taxon>Trypanosomatidae</taxon>
        <taxon>Trypanosoma</taxon>
    </lineage>
</organism>
<dbReference type="InterPro" id="IPR013783">
    <property type="entry name" value="Ig-like_fold"/>
</dbReference>
<evidence type="ECO:0000313" key="3">
    <source>
        <dbReference type="EMBL" id="CBH09393.1"/>
    </source>
</evidence>
<reference evidence="4" key="1">
    <citation type="journal article" date="2010" name="PLoS Negl. Trop. Dis.">
        <title>The genome sequence of Trypanosoma brucei gambiense, causative agent of chronic human african trypanosomiasis.</title>
        <authorList>
            <person name="Jackson A.P."/>
            <person name="Sanders M."/>
            <person name="Berry A."/>
            <person name="McQuillan J."/>
            <person name="Aslett M.A."/>
            <person name="Quail M.A."/>
            <person name="Chukualim B."/>
            <person name="Capewell P."/>
            <person name="MacLeod A."/>
            <person name="Melville S.E."/>
            <person name="Gibson W."/>
            <person name="Barry J.D."/>
            <person name="Berriman M."/>
            <person name="Hertz-Fowler C."/>
        </authorList>
    </citation>
    <scope>NUCLEOTIDE SEQUENCE [LARGE SCALE GENOMIC DNA]</scope>
    <source>
        <strain evidence="4">MHOM/CI/86/DAL972</strain>
    </source>
</reference>
<dbReference type="VEuPathDB" id="TriTrypDB:Tbg.972.2.1200"/>
<feature type="compositionally biased region" description="Gly residues" evidence="2">
    <location>
        <begin position="3270"/>
        <end position="3282"/>
    </location>
</feature>
<dbReference type="PANTHER" id="PTHR39211:SF1">
    <property type="entry name" value="ABNORMAL SPINDLE-LIKE MICROCEPHALY-ASSOCIATED PROTEIN ASH DOMAIN-CONTAINING PROTEIN"/>
    <property type="match status" value="1"/>
</dbReference>
<dbReference type="KEGG" id="tbg:TbgDal_II1200"/>
<feature type="region of interest" description="Disordered" evidence="2">
    <location>
        <begin position="1122"/>
        <end position="1158"/>
    </location>
</feature>
<dbReference type="EMBL" id="FN554965">
    <property type="protein sequence ID" value="CBH09393.1"/>
    <property type="molecule type" value="Genomic_DNA"/>
</dbReference>
<dbReference type="PANTHER" id="PTHR39211">
    <property type="entry name" value="CHROMOSOME 7, WHOLE GENOME SHOTGUN SEQUENCE"/>
    <property type="match status" value="1"/>
</dbReference>
<dbReference type="Gene3D" id="2.60.40.10">
    <property type="entry name" value="Immunoglobulins"/>
    <property type="match status" value="1"/>
</dbReference>
<proteinExistence type="predicted"/>